<dbReference type="GO" id="GO:0003676">
    <property type="term" value="F:nucleic acid binding"/>
    <property type="evidence" value="ECO:0007669"/>
    <property type="project" value="InterPro"/>
</dbReference>
<name>A0AAW2U5D2_9LAMI</name>
<reference evidence="2" key="2">
    <citation type="journal article" date="2024" name="Plant">
        <title>Genomic evolution and insights into agronomic trait innovations of Sesamum species.</title>
        <authorList>
            <person name="Miao H."/>
            <person name="Wang L."/>
            <person name="Qu L."/>
            <person name="Liu H."/>
            <person name="Sun Y."/>
            <person name="Le M."/>
            <person name="Wang Q."/>
            <person name="Wei S."/>
            <person name="Zheng Y."/>
            <person name="Lin W."/>
            <person name="Duan Y."/>
            <person name="Cao H."/>
            <person name="Xiong S."/>
            <person name="Wang X."/>
            <person name="Wei L."/>
            <person name="Li C."/>
            <person name="Ma Q."/>
            <person name="Ju M."/>
            <person name="Zhao R."/>
            <person name="Li G."/>
            <person name="Mu C."/>
            <person name="Tian Q."/>
            <person name="Mei H."/>
            <person name="Zhang T."/>
            <person name="Gao T."/>
            <person name="Zhang H."/>
        </authorList>
    </citation>
    <scope>NUCLEOTIDE SEQUENCE</scope>
    <source>
        <strain evidence="2">KEN1</strain>
    </source>
</reference>
<dbReference type="PANTHER" id="PTHR48475:SF2">
    <property type="entry name" value="RIBONUCLEASE H"/>
    <property type="match status" value="1"/>
</dbReference>
<dbReference type="InterPro" id="IPR036397">
    <property type="entry name" value="RNaseH_sf"/>
</dbReference>
<proteinExistence type="predicted"/>
<dbReference type="AlphaFoldDB" id="A0AAW2U5D2"/>
<dbReference type="SUPFAM" id="SSF53098">
    <property type="entry name" value="Ribonuclease H-like"/>
    <property type="match status" value="1"/>
</dbReference>
<dbReference type="EMBL" id="JACGWN010000013">
    <property type="protein sequence ID" value="KAL0412028.1"/>
    <property type="molecule type" value="Genomic_DNA"/>
</dbReference>
<reference evidence="2" key="1">
    <citation type="submission" date="2020-06" db="EMBL/GenBank/DDBJ databases">
        <authorList>
            <person name="Li T."/>
            <person name="Hu X."/>
            <person name="Zhang T."/>
            <person name="Song X."/>
            <person name="Zhang H."/>
            <person name="Dai N."/>
            <person name="Sheng W."/>
            <person name="Hou X."/>
            <person name="Wei L."/>
        </authorList>
    </citation>
    <scope>NUCLEOTIDE SEQUENCE</scope>
    <source>
        <strain evidence="2">KEN1</strain>
        <tissue evidence="2">Leaf</tissue>
    </source>
</reference>
<feature type="domain" description="RNase H type-1" evidence="1">
    <location>
        <begin position="31"/>
        <end position="95"/>
    </location>
</feature>
<sequence>MVIRRRWFIHILWHWSWSRANQSRRGRTGFDFKTSNNEAKYEALIVGIKMALNARARILTVYSNSQMVTNQVDGTYDVKEDRMNEYLQEISELKSFQLHQILNTENIEGDYLLD</sequence>
<evidence type="ECO:0000259" key="1">
    <source>
        <dbReference type="Pfam" id="PF13456"/>
    </source>
</evidence>
<dbReference type="Gene3D" id="3.30.420.10">
    <property type="entry name" value="Ribonuclease H-like superfamily/Ribonuclease H"/>
    <property type="match status" value="1"/>
</dbReference>
<organism evidence="2">
    <name type="scientific">Sesamum latifolium</name>
    <dbReference type="NCBI Taxonomy" id="2727402"/>
    <lineage>
        <taxon>Eukaryota</taxon>
        <taxon>Viridiplantae</taxon>
        <taxon>Streptophyta</taxon>
        <taxon>Embryophyta</taxon>
        <taxon>Tracheophyta</taxon>
        <taxon>Spermatophyta</taxon>
        <taxon>Magnoliopsida</taxon>
        <taxon>eudicotyledons</taxon>
        <taxon>Gunneridae</taxon>
        <taxon>Pentapetalae</taxon>
        <taxon>asterids</taxon>
        <taxon>lamiids</taxon>
        <taxon>Lamiales</taxon>
        <taxon>Pedaliaceae</taxon>
        <taxon>Sesamum</taxon>
    </lineage>
</organism>
<dbReference type="InterPro" id="IPR012337">
    <property type="entry name" value="RNaseH-like_sf"/>
</dbReference>
<dbReference type="InterPro" id="IPR002156">
    <property type="entry name" value="RNaseH_domain"/>
</dbReference>
<accession>A0AAW2U5D2</accession>
<dbReference type="Pfam" id="PF13456">
    <property type="entry name" value="RVT_3"/>
    <property type="match status" value="1"/>
</dbReference>
<comment type="caution">
    <text evidence="2">The sequence shown here is derived from an EMBL/GenBank/DDBJ whole genome shotgun (WGS) entry which is preliminary data.</text>
</comment>
<dbReference type="PANTHER" id="PTHR48475">
    <property type="entry name" value="RIBONUCLEASE H"/>
    <property type="match status" value="1"/>
</dbReference>
<dbReference type="GO" id="GO:0004523">
    <property type="term" value="F:RNA-DNA hybrid ribonuclease activity"/>
    <property type="evidence" value="ECO:0007669"/>
    <property type="project" value="InterPro"/>
</dbReference>
<protein>
    <recommendedName>
        <fullName evidence="1">RNase H type-1 domain-containing protein</fullName>
    </recommendedName>
</protein>
<evidence type="ECO:0000313" key="2">
    <source>
        <dbReference type="EMBL" id="KAL0412028.1"/>
    </source>
</evidence>
<gene>
    <name evidence="2" type="ORF">Slati_3792500</name>
</gene>